<name>A0A0P8W8P6_9CLOT</name>
<evidence type="ECO:0000313" key="2">
    <source>
        <dbReference type="EMBL" id="KPU44373.1"/>
    </source>
</evidence>
<evidence type="ECO:0000256" key="1">
    <source>
        <dbReference type="SAM" id="Phobius"/>
    </source>
</evidence>
<dbReference type="RefSeq" id="WP_054875551.1">
    <property type="nucleotide sequence ID" value="NZ_LKET01000032.1"/>
</dbReference>
<dbReference type="STRING" id="36849.OXPF_25430"/>
<protein>
    <submittedName>
        <fullName evidence="2">ABC-2 family transporter protein</fullName>
    </submittedName>
</protein>
<keyword evidence="1" id="KW-1133">Transmembrane helix</keyword>
<organism evidence="2 3">
    <name type="scientific">Oxobacter pfennigii</name>
    <dbReference type="NCBI Taxonomy" id="36849"/>
    <lineage>
        <taxon>Bacteria</taxon>
        <taxon>Bacillati</taxon>
        <taxon>Bacillota</taxon>
        <taxon>Clostridia</taxon>
        <taxon>Eubacteriales</taxon>
        <taxon>Clostridiaceae</taxon>
        <taxon>Oxobacter</taxon>
    </lineage>
</organism>
<dbReference type="AlphaFoldDB" id="A0A0P8W8P6"/>
<feature type="transmembrane region" description="Helical" evidence="1">
    <location>
        <begin position="222"/>
        <end position="246"/>
    </location>
</feature>
<keyword evidence="1" id="KW-0812">Transmembrane</keyword>
<dbReference type="PANTHER" id="PTHR37305">
    <property type="entry name" value="INTEGRAL MEMBRANE PROTEIN-RELATED"/>
    <property type="match status" value="1"/>
</dbReference>
<evidence type="ECO:0000313" key="3">
    <source>
        <dbReference type="Proteomes" id="UP000050326"/>
    </source>
</evidence>
<feature type="transmembrane region" description="Helical" evidence="1">
    <location>
        <begin position="169"/>
        <end position="195"/>
    </location>
</feature>
<feature type="transmembrane region" description="Helical" evidence="1">
    <location>
        <begin position="363"/>
        <end position="387"/>
    </location>
</feature>
<dbReference type="Proteomes" id="UP000050326">
    <property type="component" value="Unassembled WGS sequence"/>
</dbReference>
<dbReference type="OrthoDB" id="2523362at2"/>
<feature type="transmembrane region" description="Helical" evidence="1">
    <location>
        <begin position="276"/>
        <end position="298"/>
    </location>
</feature>
<keyword evidence="3" id="KW-1185">Reference proteome</keyword>
<accession>A0A0P8W8P6</accession>
<reference evidence="2 3" key="1">
    <citation type="submission" date="2015-09" db="EMBL/GenBank/DDBJ databases">
        <title>Genome sequence of Oxobacter pfennigii DSM 3222.</title>
        <authorList>
            <person name="Poehlein A."/>
            <person name="Bengelsdorf F.R."/>
            <person name="Schiel-Bengelsdorf B."/>
            <person name="Duerre P."/>
            <person name="Daniel R."/>
        </authorList>
    </citation>
    <scope>NUCLEOTIDE SEQUENCE [LARGE SCALE GENOMIC DNA]</scope>
    <source>
        <strain evidence="2 3">DSM 3222</strain>
    </source>
</reference>
<proteinExistence type="predicted"/>
<gene>
    <name evidence="2" type="ORF">OXPF_25430</name>
</gene>
<comment type="caution">
    <text evidence="2">The sequence shown here is derived from an EMBL/GenBank/DDBJ whole genome shotgun (WGS) entry which is preliminary data.</text>
</comment>
<keyword evidence="1" id="KW-0472">Membrane</keyword>
<feature type="transmembrane region" description="Helical" evidence="1">
    <location>
        <begin position="307"/>
        <end position="325"/>
    </location>
</feature>
<sequence length="394" mass="43626">MRLFKYEMRKLLINKNRLILLSVLFVLYGLISFLLSAGGEFEIADRAQEKVAFTEFMELVSENSGKLDPVQLEESKAKVEAAIGEYGEGEPLNYQINRNPQLRFHRIYTAFGQQVADYRTRVETIQDKIAELEASGQTDSHEYRLYKKQLQAELAHGEPVFEYTRAWNFFFIAFDGMLIILMFMIVLTFFISPLFTQEVKTEMDSIVLCSEKGRREIVTAKLLSAALTSAILAAVYLGGWFIGIYFGCGDLSGYDAPVRCVGAFESTLLNTTAGGAAALCFIWLILVSAVFGTALAFVSSKMKNQSAAFGLGIAILIAGMASGNLGRIRKIVWPIMDFNFGALSMATSIFGGSKIYNFFGTPISYGTAAFMACILLSVLACLLTYLAQRKRGVL</sequence>
<dbReference type="PANTHER" id="PTHR37305:SF1">
    <property type="entry name" value="MEMBRANE PROTEIN"/>
    <property type="match status" value="1"/>
</dbReference>
<dbReference type="EMBL" id="LKET01000032">
    <property type="protein sequence ID" value="KPU44373.1"/>
    <property type="molecule type" value="Genomic_DNA"/>
</dbReference>